<evidence type="ECO:0000313" key="2">
    <source>
        <dbReference type="EMBL" id="KAF2743587.1"/>
    </source>
</evidence>
<dbReference type="OrthoDB" id="17262at2759"/>
<name>A0A6A6V346_9PLEO</name>
<dbReference type="InterPro" id="IPR029060">
    <property type="entry name" value="PIN-like_dom_sf"/>
</dbReference>
<dbReference type="Proteomes" id="UP000799440">
    <property type="component" value="Unassembled WGS sequence"/>
</dbReference>
<dbReference type="AlphaFoldDB" id="A0A6A6V346"/>
<gene>
    <name evidence="2" type="ORF">M011DRAFT_219642</name>
</gene>
<evidence type="ECO:0000259" key="1">
    <source>
        <dbReference type="SMART" id="SM00484"/>
    </source>
</evidence>
<organism evidence="2 3">
    <name type="scientific">Sporormia fimetaria CBS 119925</name>
    <dbReference type="NCBI Taxonomy" id="1340428"/>
    <lineage>
        <taxon>Eukaryota</taxon>
        <taxon>Fungi</taxon>
        <taxon>Dikarya</taxon>
        <taxon>Ascomycota</taxon>
        <taxon>Pezizomycotina</taxon>
        <taxon>Dothideomycetes</taxon>
        <taxon>Pleosporomycetidae</taxon>
        <taxon>Pleosporales</taxon>
        <taxon>Sporormiaceae</taxon>
        <taxon>Sporormia</taxon>
    </lineage>
</organism>
<dbReference type="InterPro" id="IPR006084">
    <property type="entry name" value="XPG/Rad2"/>
</dbReference>
<dbReference type="GO" id="GO:0003730">
    <property type="term" value="F:mRNA 3'-UTR binding"/>
    <property type="evidence" value="ECO:0007669"/>
    <property type="project" value="TreeGrafter"/>
</dbReference>
<feature type="domain" description="XPG-I" evidence="1">
    <location>
        <begin position="145"/>
        <end position="218"/>
    </location>
</feature>
<dbReference type="PANTHER" id="PTHR11081:SF32">
    <property type="entry name" value="POST-TRANSCRIPTIONAL REGULATOR MKT1"/>
    <property type="match status" value="1"/>
</dbReference>
<dbReference type="InterPro" id="IPR006086">
    <property type="entry name" value="XPG-I_dom"/>
</dbReference>
<dbReference type="SMART" id="SM00484">
    <property type="entry name" value="XPGI"/>
    <property type="match status" value="1"/>
</dbReference>
<dbReference type="Gene3D" id="3.40.50.1010">
    <property type="entry name" value="5'-nuclease"/>
    <property type="match status" value="1"/>
</dbReference>
<evidence type="ECO:0000313" key="3">
    <source>
        <dbReference type="Proteomes" id="UP000799440"/>
    </source>
</evidence>
<accession>A0A6A6V346</accession>
<dbReference type="PANTHER" id="PTHR11081">
    <property type="entry name" value="FLAP ENDONUCLEASE FAMILY MEMBER"/>
    <property type="match status" value="1"/>
</dbReference>
<sequence length="272" mass="30809">MTQNYEWWLSTLGETGSLDDLKGARIGIDAAHYLRTRVIRNPGPPNPFEPLTPAHGGLPLRLRDQVESDLYQFRQRQIKPVFVFPGIDVDRHVDPFQVRREGEVALSAAWSIYERGDPDNSVTKFGESSYPQPEDAFRALQSHLRSFDADFFVAPYSSEAQLQCFLQENIVQAVAGPLELLLFACDRVIAYWDFTTAIHQTGTFRFISRSRCMGELKKVSQNGSLSDDQFIDALLLAGTHFFPTPFPPLDAGPRIPANQAMQWYKVTARMPR</sequence>
<dbReference type="GO" id="GO:0006974">
    <property type="term" value="P:DNA damage response"/>
    <property type="evidence" value="ECO:0007669"/>
    <property type="project" value="UniProtKB-ARBA"/>
</dbReference>
<keyword evidence="3" id="KW-1185">Reference proteome</keyword>
<dbReference type="SUPFAM" id="SSF88723">
    <property type="entry name" value="PIN domain-like"/>
    <property type="match status" value="1"/>
</dbReference>
<dbReference type="GO" id="GO:0004518">
    <property type="term" value="F:nuclease activity"/>
    <property type="evidence" value="ECO:0007669"/>
    <property type="project" value="InterPro"/>
</dbReference>
<proteinExistence type="predicted"/>
<dbReference type="EMBL" id="MU006596">
    <property type="protein sequence ID" value="KAF2743587.1"/>
    <property type="molecule type" value="Genomic_DNA"/>
</dbReference>
<reference evidence="2" key="1">
    <citation type="journal article" date="2020" name="Stud. Mycol.">
        <title>101 Dothideomycetes genomes: a test case for predicting lifestyles and emergence of pathogens.</title>
        <authorList>
            <person name="Haridas S."/>
            <person name="Albert R."/>
            <person name="Binder M."/>
            <person name="Bloem J."/>
            <person name="Labutti K."/>
            <person name="Salamov A."/>
            <person name="Andreopoulos B."/>
            <person name="Baker S."/>
            <person name="Barry K."/>
            <person name="Bills G."/>
            <person name="Bluhm B."/>
            <person name="Cannon C."/>
            <person name="Castanera R."/>
            <person name="Culley D."/>
            <person name="Daum C."/>
            <person name="Ezra D."/>
            <person name="Gonzalez J."/>
            <person name="Henrissat B."/>
            <person name="Kuo A."/>
            <person name="Liang C."/>
            <person name="Lipzen A."/>
            <person name="Lutzoni F."/>
            <person name="Magnuson J."/>
            <person name="Mondo S."/>
            <person name="Nolan M."/>
            <person name="Ohm R."/>
            <person name="Pangilinan J."/>
            <person name="Park H.-J."/>
            <person name="Ramirez L."/>
            <person name="Alfaro M."/>
            <person name="Sun H."/>
            <person name="Tritt A."/>
            <person name="Yoshinaga Y."/>
            <person name="Zwiers L.-H."/>
            <person name="Turgeon B."/>
            <person name="Goodwin S."/>
            <person name="Spatafora J."/>
            <person name="Crous P."/>
            <person name="Grigoriev I."/>
        </authorList>
    </citation>
    <scope>NUCLEOTIDE SEQUENCE</scope>
    <source>
        <strain evidence="2">CBS 119925</strain>
    </source>
</reference>
<protein>
    <submittedName>
        <fullName evidence="2">PIN domain-like protein</fullName>
    </submittedName>
</protein>
<dbReference type="CDD" id="cd09858">
    <property type="entry name" value="PIN_MKT1"/>
    <property type="match status" value="1"/>
</dbReference>